<protein>
    <submittedName>
        <fullName evidence="3">Uncharacterized protein</fullName>
    </submittedName>
</protein>
<accession>A0A6C0EKL9</accession>
<sequence length="207" mass="24171">MILITIFVTLIIVFLNLNLPTIEPFKILNKVEFKKLRKSANICDKPFRTTFTKKKVYSRMRSIEEKIDELEYDIYRQDRKFKLYDKEFMAYRKNRKKVSQDVNNARNEAKTDMDDIIKNRMAQMKKGVLKTNKNIANKIEAEGEQHKLIVKKQNKKALNGFKMSGNNPESEAISKMITNSSSSSDEHDKSDLLESIKKMNMPSGFAF</sequence>
<organism evidence="3">
    <name type="scientific">viral metagenome</name>
    <dbReference type="NCBI Taxonomy" id="1070528"/>
    <lineage>
        <taxon>unclassified sequences</taxon>
        <taxon>metagenomes</taxon>
        <taxon>organismal metagenomes</taxon>
    </lineage>
</organism>
<keyword evidence="1" id="KW-0175">Coiled coil</keyword>
<evidence type="ECO:0000313" key="3">
    <source>
        <dbReference type="EMBL" id="QHT29201.1"/>
    </source>
</evidence>
<feature type="region of interest" description="Disordered" evidence="2">
    <location>
        <begin position="160"/>
        <end position="207"/>
    </location>
</feature>
<reference evidence="3" key="1">
    <citation type="journal article" date="2020" name="Nature">
        <title>Giant virus diversity and host interactions through global metagenomics.</title>
        <authorList>
            <person name="Schulz F."/>
            <person name="Roux S."/>
            <person name="Paez-Espino D."/>
            <person name="Jungbluth S."/>
            <person name="Walsh D.A."/>
            <person name="Denef V.J."/>
            <person name="McMahon K.D."/>
            <person name="Konstantinidis K.T."/>
            <person name="Eloe-Fadrosh E.A."/>
            <person name="Kyrpides N.C."/>
            <person name="Woyke T."/>
        </authorList>
    </citation>
    <scope>NUCLEOTIDE SEQUENCE</scope>
    <source>
        <strain evidence="3">GVMAG-M-3300001351-8</strain>
    </source>
</reference>
<feature type="compositionally biased region" description="Basic and acidic residues" evidence="2">
    <location>
        <begin position="184"/>
        <end position="197"/>
    </location>
</feature>
<dbReference type="AlphaFoldDB" id="A0A6C0EKL9"/>
<dbReference type="EMBL" id="MN738871">
    <property type="protein sequence ID" value="QHT29201.1"/>
    <property type="molecule type" value="Genomic_DNA"/>
</dbReference>
<name>A0A6C0EKL9_9ZZZZ</name>
<proteinExistence type="predicted"/>
<evidence type="ECO:0000256" key="2">
    <source>
        <dbReference type="SAM" id="MobiDB-lite"/>
    </source>
</evidence>
<evidence type="ECO:0000256" key="1">
    <source>
        <dbReference type="SAM" id="Coils"/>
    </source>
</evidence>
<feature type="coiled-coil region" evidence="1">
    <location>
        <begin position="53"/>
        <end position="108"/>
    </location>
</feature>